<dbReference type="InterPro" id="IPR037379">
    <property type="entry name" value="WDR74/Nsa1"/>
</dbReference>
<evidence type="ECO:0000313" key="3">
    <source>
        <dbReference type="EMBL" id="MPC11024.1"/>
    </source>
</evidence>
<dbReference type="GO" id="GO:0005730">
    <property type="term" value="C:nucleolus"/>
    <property type="evidence" value="ECO:0007669"/>
    <property type="project" value="InterPro"/>
</dbReference>
<evidence type="ECO:0000313" key="4">
    <source>
        <dbReference type="Proteomes" id="UP000324222"/>
    </source>
</evidence>
<proteinExistence type="inferred from homology"/>
<dbReference type="Gene3D" id="2.130.10.10">
    <property type="entry name" value="YVTN repeat-like/Quinoprotein amine dehydrogenase"/>
    <property type="match status" value="1"/>
</dbReference>
<feature type="region of interest" description="Disordered" evidence="2">
    <location>
        <begin position="1"/>
        <end position="34"/>
    </location>
</feature>
<dbReference type="GO" id="GO:0042273">
    <property type="term" value="P:ribosomal large subunit biogenesis"/>
    <property type="evidence" value="ECO:0007669"/>
    <property type="project" value="InterPro"/>
</dbReference>
<feature type="region of interest" description="Disordered" evidence="2">
    <location>
        <begin position="488"/>
        <end position="520"/>
    </location>
</feature>
<dbReference type="InterPro" id="IPR036322">
    <property type="entry name" value="WD40_repeat_dom_sf"/>
</dbReference>
<dbReference type="InterPro" id="IPR001680">
    <property type="entry name" value="WD40_rpt"/>
</dbReference>
<dbReference type="PANTHER" id="PTHR16038">
    <property type="entry name" value="NOP SEVEN ASSOCIATED PROTEIN 1"/>
    <property type="match status" value="1"/>
</dbReference>
<comment type="caution">
    <text evidence="3">The sequence shown here is derived from an EMBL/GenBank/DDBJ whole genome shotgun (WGS) entry which is preliminary data.</text>
</comment>
<dbReference type="PANTHER" id="PTHR16038:SF4">
    <property type="entry name" value="WD REPEAT-CONTAINING PROTEIN 74"/>
    <property type="match status" value="1"/>
</dbReference>
<accession>A0A5B7CQT0</accession>
<feature type="region of interest" description="Disordered" evidence="2">
    <location>
        <begin position="95"/>
        <end position="114"/>
    </location>
</feature>
<name>A0A5B7CQT0_PORTR</name>
<dbReference type="Gene3D" id="6.10.250.1050">
    <property type="match status" value="2"/>
</dbReference>
<feature type="compositionally biased region" description="Basic and acidic residues" evidence="2">
    <location>
        <begin position="47"/>
        <end position="58"/>
    </location>
</feature>
<protein>
    <submittedName>
        <fullName evidence="3">WD repeat-containing protein 74</fullName>
    </submittedName>
</protein>
<dbReference type="OrthoDB" id="551302at2759"/>
<dbReference type="Pfam" id="PF04979">
    <property type="entry name" value="IPP-2"/>
    <property type="match status" value="1"/>
</dbReference>
<dbReference type="GO" id="GO:0004864">
    <property type="term" value="F:protein phosphatase inhibitor activity"/>
    <property type="evidence" value="ECO:0007669"/>
    <property type="project" value="InterPro"/>
</dbReference>
<evidence type="ECO:0000256" key="2">
    <source>
        <dbReference type="SAM" id="MobiDB-lite"/>
    </source>
</evidence>
<dbReference type="EMBL" id="VSRR010000141">
    <property type="protein sequence ID" value="MPC11024.1"/>
    <property type="molecule type" value="Genomic_DNA"/>
</dbReference>
<dbReference type="GO" id="GO:0030687">
    <property type="term" value="C:preribosome, large subunit precursor"/>
    <property type="evidence" value="ECO:0007669"/>
    <property type="project" value="TreeGrafter"/>
</dbReference>
<gene>
    <name evidence="3" type="primary">Wdr74</name>
    <name evidence="3" type="ORF">E2C01_003679</name>
</gene>
<dbReference type="InterPro" id="IPR007062">
    <property type="entry name" value="PPI-2"/>
</dbReference>
<dbReference type="Pfam" id="PF00400">
    <property type="entry name" value="WD40"/>
    <property type="match status" value="1"/>
</dbReference>
<feature type="compositionally biased region" description="Acidic residues" evidence="2">
    <location>
        <begin position="143"/>
        <end position="157"/>
    </location>
</feature>
<dbReference type="GO" id="GO:0009966">
    <property type="term" value="P:regulation of signal transduction"/>
    <property type="evidence" value="ECO:0007669"/>
    <property type="project" value="InterPro"/>
</dbReference>
<sequence>MADNLSKQPRKGILKNSSSFEGNERQREKGTKWDEMNILATLHPKDKDYGHMKIDEPKTPYTKYNEGHSDDEQDGLDADLLAKKIQLGGNELPKALVEPEVEEELSEEESAEEKEKRKIFEMKRKQHYNEYYAVKLARKLMEDDSEEDDDEAEEDESKESAGKDADSAAQSLLQDGSRHQNKHVGRSLLALLRPLLWACCTNMEEPVVSDFNVYVGTETGILKGINLNQKAVIHKNFHKIQALDREQEITSVAWGNEEENEVTLWQSGNNVEINALGKGEFLTRMRQDPTSPSMIATGGKESDLHLWDFSKPEEAIFTAKNVKPDMLELRVPVWITDISYLGDHHSIAISSRHKHIRLYDPKRQRRPTISFEWEDSPLTCISAVPSSNGQVVVGTAHGRLGLFDLRGRKPEEPVHVYKGFAGAVRDVVVHPKQPLVFSVSLDRFLRVHNLASRKLVFKEYLKSRLNCLLVRENLEEMDFIKGANTAKRKMPNQEAKPEAKIKVSKPNNKVTDAEWDSLTI</sequence>
<dbReference type="InterPro" id="IPR015943">
    <property type="entry name" value="WD40/YVTN_repeat-like_dom_sf"/>
</dbReference>
<feature type="region of interest" description="Disordered" evidence="2">
    <location>
        <begin position="47"/>
        <end position="76"/>
    </location>
</feature>
<feature type="region of interest" description="Disordered" evidence="2">
    <location>
        <begin position="142"/>
        <end position="178"/>
    </location>
</feature>
<evidence type="ECO:0000256" key="1">
    <source>
        <dbReference type="ARBA" id="ARBA00005472"/>
    </source>
</evidence>
<dbReference type="AlphaFoldDB" id="A0A5B7CQT0"/>
<feature type="compositionally biased region" description="Basic and acidic residues" evidence="2">
    <location>
        <begin position="22"/>
        <end position="34"/>
    </location>
</feature>
<comment type="similarity">
    <text evidence="1">Belongs to the protein phosphatase inhibitor 2 family.</text>
</comment>
<dbReference type="Proteomes" id="UP000324222">
    <property type="component" value="Unassembled WGS sequence"/>
</dbReference>
<feature type="compositionally biased region" description="Acidic residues" evidence="2">
    <location>
        <begin position="99"/>
        <end position="112"/>
    </location>
</feature>
<keyword evidence="4" id="KW-1185">Reference proteome</keyword>
<organism evidence="3 4">
    <name type="scientific">Portunus trituberculatus</name>
    <name type="common">Swimming crab</name>
    <name type="synonym">Neptunus trituberculatus</name>
    <dbReference type="NCBI Taxonomy" id="210409"/>
    <lineage>
        <taxon>Eukaryota</taxon>
        <taxon>Metazoa</taxon>
        <taxon>Ecdysozoa</taxon>
        <taxon>Arthropoda</taxon>
        <taxon>Crustacea</taxon>
        <taxon>Multicrustacea</taxon>
        <taxon>Malacostraca</taxon>
        <taxon>Eumalacostraca</taxon>
        <taxon>Eucarida</taxon>
        <taxon>Decapoda</taxon>
        <taxon>Pleocyemata</taxon>
        <taxon>Brachyura</taxon>
        <taxon>Eubrachyura</taxon>
        <taxon>Portunoidea</taxon>
        <taxon>Portunidae</taxon>
        <taxon>Portuninae</taxon>
        <taxon>Portunus</taxon>
    </lineage>
</organism>
<dbReference type="SUPFAM" id="SSF50978">
    <property type="entry name" value="WD40 repeat-like"/>
    <property type="match status" value="1"/>
</dbReference>
<reference evidence="3 4" key="1">
    <citation type="submission" date="2019-05" db="EMBL/GenBank/DDBJ databases">
        <title>Another draft genome of Portunus trituberculatus and its Hox gene families provides insights of decapod evolution.</title>
        <authorList>
            <person name="Jeong J.-H."/>
            <person name="Song I."/>
            <person name="Kim S."/>
            <person name="Choi T."/>
            <person name="Kim D."/>
            <person name="Ryu S."/>
            <person name="Kim W."/>
        </authorList>
    </citation>
    <scope>NUCLEOTIDE SEQUENCE [LARGE SCALE GENOMIC DNA]</scope>
    <source>
        <tissue evidence="3">Muscle</tissue>
    </source>
</reference>
<dbReference type="SMART" id="SM00320">
    <property type="entry name" value="WD40"/>
    <property type="match status" value="4"/>
</dbReference>